<reference evidence="1 2" key="1">
    <citation type="submission" date="2015-09" db="EMBL/GenBank/DDBJ databases">
        <title>Genome sequence of ICMP 13104.</title>
        <authorList>
            <person name="Visnovsky S."/>
            <person name="Lu A."/>
            <person name="Panda P."/>
            <person name="Pitman A."/>
        </authorList>
    </citation>
    <scope>NUCLEOTIDE SEQUENCE [LARGE SCALE GENOMIC DNA]</scope>
    <source>
        <strain evidence="1 2">ICMP 13104</strain>
    </source>
</reference>
<dbReference type="EMBL" id="LKEJ01000180">
    <property type="protein sequence ID" value="KTB55861.1"/>
    <property type="molecule type" value="Genomic_DNA"/>
</dbReference>
<protein>
    <submittedName>
        <fullName evidence="1">Uncharacterized protein</fullName>
    </submittedName>
</protein>
<keyword evidence="2" id="KW-1185">Reference proteome</keyword>
<sequence>MTGVLPGRQSFRTLQCECISRRFPSQWTRSVLNGIPARNIGTIVTGFSFLTLQPGMHFSTLCVAMDAEHWRESQNVQILLPTDANCHYPSALPQSRMILFS</sequence>
<organism evidence="1 2">
    <name type="scientific">Pseudomonas viridiflava ICMP 13104</name>
    <dbReference type="NCBI Taxonomy" id="1198305"/>
    <lineage>
        <taxon>Bacteria</taxon>
        <taxon>Pseudomonadati</taxon>
        <taxon>Pseudomonadota</taxon>
        <taxon>Gammaproteobacteria</taxon>
        <taxon>Pseudomonadales</taxon>
        <taxon>Pseudomonadaceae</taxon>
        <taxon>Pseudomonas</taxon>
    </lineage>
</organism>
<accession>A0A0W0H4Y6</accession>
<evidence type="ECO:0000313" key="1">
    <source>
        <dbReference type="EMBL" id="KTB55861.1"/>
    </source>
</evidence>
<evidence type="ECO:0000313" key="2">
    <source>
        <dbReference type="Proteomes" id="UP000053048"/>
    </source>
</evidence>
<proteinExistence type="predicted"/>
<dbReference type="AlphaFoldDB" id="A0A0W0H4Y6"/>
<gene>
    <name evidence="1" type="ORF">AO067_05655</name>
</gene>
<name>A0A0W0H4Y6_PSEVI</name>
<dbReference type="Proteomes" id="UP000053048">
    <property type="component" value="Unassembled WGS sequence"/>
</dbReference>
<comment type="caution">
    <text evidence="1">The sequence shown here is derived from an EMBL/GenBank/DDBJ whole genome shotgun (WGS) entry which is preliminary data.</text>
</comment>